<dbReference type="EC" id="2.3.1.-" evidence="2"/>
<dbReference type="EMBL" id="JBHSMT010000027">
    <property type="protein sequence ID" value="MFC5475423.1"/>
    <property type="molecule type" value="Genomic_DNA"/>
</dbReference>
<proteinExistence type="predicted"/>
<feature type="domain" description="N-acetyltransferase" evidence="1">
    <location>
        <begin position="12"/>
        <end position="170"/>
    </location>
</feature>
<gene>
    <name evidence="2" type="ORF">ACFPM8_15795</name>
</gene>
<comment type="caution">
    <text evidence="2">The sequence shown here is derived from an EMBL/GenBank/DDBJ whole genome shotgun (WGS) entry which is preliminary data.</text>
</comment>
<keyword evidence="2" id="KW-0808">Transferase</keyword>
<dbReference type="GO" id="GO:0016746">
    <property type="term" value="F:acyltransferase activity"/>
    <property type="evidence" value="ECO:0007669"/>
    <property type="project" value="UniProtKB-KW"/>
</dbReference>
<dbReference type="RefSeq" id="WP_378998707.1">
    <property type="nucleotide sequence ID" value="NZ_JBHSMT010000027.1"/>
</dbReference>
<sequence length="170" mass="18514">MLSTSSSMPSGISLRPATAADQPFLQTLYRSARPDLQLIDGEQDLIETVVTQQYAAQLQGAGESYPNAMHFVIEKTQHSIGGLVVDFGHNEVRVIYVAFIPTARGFGYGKAILQGVQQAAASSHCPVAAVVWHNNPGAKRIYLELGFQVEESQLLAERLVWYPGAQQRAS</sequence>
<organism evidence="2 3">
    <name type="scientific">Paraherbaspirillum soli</name>
    <dbReference type="NCBI Taxonomy" id="631222"/>
    <lineage>
        <taxon>Bacteria</taxon>
        <taxon>Pseudomonadati</taxon>
        <taxon>Pseudomonadota</taxon>
        <taxon>Betaproteobacteria</taxon>
        <taxon>Burkholderiales</taxon>
        <taxon>Oxalobacteraceae</taxon>
        <taxon>Paraherbaspirillum</taxon>
    </lineage>
</organism>
<accession>A0ABW0MB35</accession>
<evidence type="ECO:0000313" key="2">
    <source>
        <dbReference type="EMBL" id="MFC5475423.1"/>
    </source>
</evidence>
<protein>
    <submittedName>
        <fullName evidence="2">GNAT family N-acetyltransferase</fullName>
        <ecNumber evidence="2">2.3.1.-</ecNumber>
    </submittedName>
</protein>
<dbReference type="SUPFAM" id="SSF55729">
    <property type="entry name" value="Acyl-CoA N-acyltransferases (Nat)"/>
    <property type="match status" value="1"/>
</dbReference>
<dbReference type="Proteomes" id="UP001596045">
    <property type="component" value="Unassembled WGS sequence"/>
</dbReference>
<reference evidence="3" key="1">
    <citation type="journal article" date="2019" name="Int. J. Syst. Evol. Microbiol.">
        <title>The Global Catalogue of Microorganisms (GCM) 10K type strain sequencing project: providing services to taxonomists for standard genome sequencing and annotation.</title>
        <authorList>
            <consortium name="The Broad Institute Genomics Platform"/>
            <consortium name="The Broad Institute Genome Sequencing Center for Infectious Disease"/>
            <person name="Wu L."/>
            <person name="Ma J."/>
        </authorList>
    </citation>
    <scope>NUCLEOTIDE SEQUENCE [LARGE SCALE GENOMIC DNA]</scope>
    <source>
        <strain evidence="3">JCM 17066</strain>
    </source>
</reference>
<dbReference type="Gene3D" id="3.40.630.30">
    <property type="match status" value="1"/>
</dbReference>
<dbReference type="InterPro" id="IPR016181">
    <property type="entry name" value="Acyl_CoA_acyltransferase"/>
</dbReference>
<evidence type="ECO:0000259" key="1">
    <source>
        <dbReference type="PROSITE" id="PS51186"/>
    </source>
</evidence>
<name>A0ABW0MB35_9BURK</name>
<dbReference type="PROSITE" id="PS51186">
    <property type="entry name" value="GNAT"/>
    <property type="match status" value="1"/>
</dbReference>
<keyword evidence="3" id="KW-1185">Reference proteome</keyword>
<dbReference type="InterPro" id="IPR000182">
    <property type="entry name" value="GNAT_dom"/>
</dbReference>
<dbReference type="Pfam" id="PF00583">
    <property type="entry name" value="Acetyltransf_1"/>
    <property type="match status" value="1"/>
</dbReference>
<keyword evidence="2" id="KW-0012">Acyltransferase</keyword>
<evidence type="ECO:0000313" key="3">
    <source>
        <dbReference type="Proteomes" id="UP001596045"/>
    </source>
</evidence>